<dbReference type="EMBL" id="LKLW01000003">
    <property type="protein sequence ID" value="KSU30184.1"/>
    <property type="molecule type" value="Genomic_DNA"/>
</dbReference>
<evidence type="ECO:0000256" key="2">
    <source>
        <dbReference type="SAM" id="Phobius"/>
    </source>
</evidence>
<dbReference type="Proteomes" id="UP000052991">
    <property type="component" value="Unassembled WGS sequence"/>
</dbReference>
<dbReference type="PANTHER" id="PTHR30576">
    <property type="entry name" value="COLANIC BIOSYNTHESIS UDP-GLUCOSE LIPID CARRIER TRANSFERASE"/>
    <property type="match status" value="1"/>
</dbReference>
<evidence type="ECO:0000259" key="3">
    <source>
        <dbReference type="Pfam" id="PF02397"/>
    </source>
</evidence>
<protein>
    <submittedName>
        <fullName evidence="4">Undecaprenyl-phosphate galactosephosphotransferase</fullName>
    </submittedName>
</protein>
<gene>
    <name evidence="4" type="ORF">N42_0112</name>
</gene>
<evidence type="ECO:0000256" key="1">
    <source>
        <dbReference type="ARBA" id="ARBA00006464"/>
    </source>
</evidence>
<dbReference type="PANTHER" id="PTHR30576:SF10">
    <property type="entry name" value="SLL5057 PROTEIN"/>
    <property type="match status" value="1"/>
</dbReference>
<dbReference type="InterPro" id="IPR003362">
    <property type="entry name" value="Bact_transf"/>
</dbReference>
<evidence type="ECO:0000313" key="5">
    <source>
        <dbReference type="Proteomes" id="UP000052991"/>
    </source>
</evidence>
<keyword evidence="2" id="KW-0812">Transmembrane</keyword>
<keyword evidence="4" id="KW-0808">Transferase</keyword>
<keyword evidence="2" id="KW-1133">Transmembrane helix</keyword>
<name>A0A0V8EWF8_LACLL</name>
<comment type="caution">
    <text evidence="4">The sequence shown here is derived from an EMBL/GenBank/DDBJ whole genome shotgun (WGS) entry which is preliminary data.</text>
</comment>
<dbReference type="RefSeq" id="WP_058212380.1">
    <property type="nucleotide sequence ID" value="NZ_LKLW01000003.1"/>
</dbReference>
<evidence type="ECO:0000313" key="4">
    <source>
        <dbReference type="EMBL" id="KSU30184.1"/>
    </source>
</evidence>
<feature type="domain" description="Bacterial sugar transferase" evidence="3">
    <location>
        <begin position="31"/>
        <end position="221"/>
    </location>
</feature>
<dbReference type="Pfam" id="PF02397">
    <property type="entry name" value="Bac_transf"/>
    <property type="match status" value="1"/>
</dbReference>
<proteinExistence type="inferred from homology"/>
<reference evidence="5" key="1">
    <citation type="submission" date="2015-10" db="EMBL/GenBank/DDBJ databases">
        <title>Draft Genome Sequences of 11 Lactococcus lactis subspecies cremoris strains.</title>
        <authorList>
            <person name="Wels M."/>
            <person name="Backus L."/>
            <person name="Boekhorst J."/>
            <person name="Dijkstra A."/>
            <person name="Beerthuizen M."/>
            <person name="Kelly W."/>
            <person name="Siezen R."/>
            <person name="Bachmann H."/>
            <person name="Van Hijum S."/>
        </authorList>
    </citation>
    <scope>NUCLEOTIDE SEQUENCE [LARGE SCALE GENOMIC DNA]</scope>
    <source>
        <strain evidence="5">N42</strain>
    </source>
</reference>
<comment type="similarity">
    <text evidence="1">Belongs to the bacterial sugar transferase family.</text>
</comment>
<keyword evidence="2" id="KW-0472">Membrane</keyword>
<dbReference type="PATRIC" id="fig|1360.116.peg.1988"/>
<accession>A0A0V8EWF8</accession>
<dbReference type="AlphaFoldDB" id="A0A0V8EWF8"/>
<sequence>MQFPKERYSAILAEQNLCKFKPFTTSELIVKRGVDILGGLVGSFLFLIAALILVIPYLTAPKKDRGPMLYKQKRYGRRGNIFYIWKFRTMILNAEQYLEDHPEVKQAYHDNGNKLENDPRVTKIGRFIRQHSIDELPQFLNVLKGEMSLVGPRPILLFEDTEYGDRLPYLLMCKPGITGYWTTHGRSAILFPKRADLELHYLEVHSFLFDLALIFMTITQSMHGKDAY</sequence>
<dbReference type="GO" id="GO:0016780">
    <property type="term" value="F:phosphotransferase activity, for other substituted phosphate groups"/>
    <property type="evidence" value="ECO:0007669"/>
    <property type="project" value="TreeGrafter"/>
</dbReference>
<organism evidence="4 5">
    <name type="scientific">Lactococcus lactis subsp. lactis</name>
    <name type="common">Streptococcus lactis</name>
    <dbReference type="NCBI Taxonomy" id="1360"/>
    <lineage>
        <taxon>Bacteria</taxon>
        <taxon>Bacillati</taxon>
        <taxon>Bacillota</taxon>
        <taxon>Bacilli</taxon>
        <taxon>Lactobacillales</taxon>
        <taxon>Streptococcaceae</taxon>
        <taxon>Lactococcus</taxon>
    </lineage>
</organism>
<feature type="transmembrane region" description="Helical" evidence="2">
    <location>
        <begin position="36"/>
        <end position="58"/>
    </location>
</feature>